<proteinExistence type="predicted"/>
<evidence type="ECO:0000313" key="3">
    <source>
        <dbReference type="Proteomes" id="UP000288805"/>
    </source>
</evidence>
<protein>
    <submittedName>
        <fullName evidence="2">Uncharacterized protein</fullName>
    </submittedName>
</protein>
<feature type="region of interest" description="Disordered" evidence="1">
    <location>
        <begin position="95"/>
        <end position="151"/>
    </location>
</feature>
<gene>
    <name evidence="2" type="ORF">CK203_093959</name>
</gene>
<dbReference type="Proteomes" id="UP000288805">
    <property type="component" value="Unassembled WGS sequence"/>
</dbReference>
<dbReference type="AlphaFoldDB" id="A0A438CKF9"/>
<evidence type="ECO:0000313" key="2">
    <source>
        <dbReference type="EMBL" id="RVW23648.1"/>
    </source>
</evidence>
<organism evidence="2 3">
    <name type="scientific">Vitis vinifera</name>
    <name type="common">Grape</name>
    <dbReference type="NCBI Taxonomy" id="29760"/>
    <lineage>
        <taxon>Eukaryota</taxon>
        <taxon>Viridiplantae</taxon>
        <taxon>Streptophyta</taxon>
        <taxon>Embryophyta</taxon>
        <taxon>Tracheophyta</taxon>
        <taxon>Spermatophyta</taxon>
        <taxon>Magnoliopsida</taxon>
        <taxon>eudicotyledons</taxon>
        <taxon>Gunneridae</taxon>
        <taxon>Pentapetalae</taxon>
        <taxon>rosids</taxon>
        <taxon>Vitales</taxon>
        <taxon>Vitaceae</taxon>
        <taxon>Viteae</taxon>
        <taxon>Vitis</taxon>
    </lineage>
</organism>
<reference evidence="2 3" key="1">
    <citation type="journal article" date="2018" name="PLoS Genet.">
        <title>Population sequencing reveals clonal diversity and ancestral inbreeding in the grapevine cultivar Chardonnay.</title>
        <authorList>
            <person name="Roach M.J."/>
            <person name="Johnson D.L."/>
            <person name="Bohlmann J."/>
            <person name="van Vuuren H.J."/>
            <person name="Jones S.J."/>
            <person name="Pretorius I.S."/>
            <person name="Schmidt S.A."/>
            <person name="Borneman A.R."/>
        </authorList>
    </citation>
    <scope>NUCLEOTIDE SEQUENCE [LARGE SCALE GENOMIC DNA]</scope>
    <source>
        <strain evidence="3">cv. Chardonnay</strain>
        <tissue evidence="2">Leaf</tissue>
    </source>
</reference>
<comment type="caution">
    <text evidence="2">The sequence shown here is derived from an EMBL/GenBank/DDBJ whole genome shotgun (WGS) entry which is preliminary data.</text>
</comment>
<evidence type="ECO:0000256" key="1">
    <source>
        <dbReference type="SAM" id="MobiDB-lite"/>
    </source>
</evidence>
<accession>A0A438CKF9</accession>
<sequence>MGCEVGCENSFFARNQCSSAAKLKMTFNVPLFYIYRSFEFQKEFSKGGNTIAAVCSSPCPSPTMREPPIIFFGHHFWPNFDSPIWREPEEPIFLSFQPQTSPARAPVQGPTSEPPRPEAVSPSAKPRPQNPSARRYLTRSAGRPLQKRARV</sequence>
<dbReference type="EMBL" id="QGNW01002190">
    <property type="protein sequence ID" value="RVW23648.1"/>
    <property type="molecule type" value="Genomic_DNA"/>
</dbReference>
<name>A0A438CKF9_VITVI</name>